<dbReference type="Gene3D" id="1.10.287.600">
    <property type="entry name" value="Helix hairpin bin"/>
    <property type="match status" value="1"/>
</dbReference>
<dbReference type="SMART" id="SM00864">
    <property type="entry name" value="Tubulin"/>
    <property type="match status" value="1"/>
</dbReference>
<keyword evidence="4" id="KW-0378">Hydrolase</keyword>
<dbReference type="STRING" id="147828.A0A4V3SH59"/>
<feature type="region of interest" description="Disordered" evidence="7">
    <location>
        <begin position="570"/>
        <end position="619"/>
    </location>
</feature>
<dbReference type="SUPFAM" id="SSF55307">
    <property type="entry name" value="Tubulin C-terminal domain-like"/>
    <property type="match status" value="1"/>
</dbReference>
<dbReference type="InterPro" id="IPR002452">
    <property type="entry name" value="Alpha_tubulin"/>
</dbReference>
<dbReference type="EMBL" id="SJOL01001349">
    <property type="protein sequence ID" value="TGZ74914.1"/>
    <property type="molecule type" value="Genomic_DNA"/>
</dbReference>
<dbReference type="Proteomes" id="UP000308267">
    <property type="component" value="Unassembled WGS sequence"/>
</dbReference>
<name>A0A4V3SH59_OPIFE</name>
<feature type="compositionally biased region" description="Basic and acidic residues" evidence="7">
    <location>
        <begin position="1042"/>
        <end position="1056"/>
    </location>
</feature>
<dbReference type="InterPro" id="IPR008280">
    <property type="entry name" value="Tub_FtsZ_C"/>
</dbReference>
<evidence type="ECO:0000256" key="3">
    <source>
        <dbReference type="ARBA" id="ARBA00022741"/>
    </source>
</evidence>
<evidence type="ECO:0000313" key="11">
    <source>
        <dbReference type="Proteomes" id="UP000308267"/>
    </source>
</evidence>
<dbReference type="GO" id="GO:0005200">
    <property type="term" value="F:structural constituent of cytoskeleton"/>
    <property type="evidence" value="ECO:0007669"/>
    <property type="project" value="InterPro"/>
</dbReference>
<dbReference type="InterPro" id="IPR023123">
    <property type="entry name" value="Tubulin_C"/>
</dbReference>
<dbReference type="InterPro" id="IPR036525">
    <property type="entry name" value="Tubulin/FtsZ_GTPase_sf"/>
</dbReference>
<evidence type="ECO:0000256" key="2">
    <source>
        <dbReference type="ARBA" id="ARBA00022701"/>
    </source>
</evidence>
<dbReference type="SUPFAM" id="SSF52490">
    <property type="entry name" value="Tubulin nucleotide-binding domain-like"/>
    <property type="match status" value="1"/>
</dbReference>
<evidence type="ECO:0000256" key="4">
    <source>
        <dbReference type="ARBA" id="ARBA00022801"/>
    </source>
</evidence>
<dbReference type="InterPro" id="IPR003008">
    <property type="entry name" value="Tubulin_FtsZ_GTPase"/>
</dbReference>
<evidence type="ECO:0000313" key="10">
    <source>
        <dbReference type="EMBL" id="TGZ74914.1"/>
    </source>
</evidence>
<feature type="compositionally biased region" description="Basic residues" evidence="7">
    <location>
        <begin position="894"/>
        <end position="905"/>
    </location>
</feature>
<organism evidence="10 11">
    <name type="scientific">Opisthorchis felineus</name>
    <dbReference type="NCBI Taxonomy" id="147828"/>
    <lineage>
        <taxon>Eukaryota</taxon>
        <taxon>Metazoa</taxon>
        <taxon>Spiralia</taxon>
        <taxon>Lophotrochozoa</taxon>
        <taxon>Platyhelminthes</taxon>
        <taxon>Trematoda</taxon>
        <taxon>Digenea</taxon>
        <taxon>Opisthorchiida</taxon>
        <taxon>Opisthorchiata</taxon>
        <taxon>Opisthorchiidae</taxon>
        <taxon>Opisthorchis</taxon>
    </lineage>
</organism>
<feature type="domain" description="Tubulin/FtsZ GTPase" evidence="8">
    <location>
        <begin position="51"/>
        <end position="248"/>
    </location>
</feature>
<feature type="compositionally biased region" description="Pro residues" evidence="7">
    <location>
        <begin position="571"/>
        <end position="582"/>
    </location>
</feature>
<dbReference type="GO" id="GO:0005874">
    <property type="term" value="C:microtubule"/>
    <property type="evidence" value="ECO:0007669"/>
    <property type="project" value="UniProtKB-KW"/>
</dbReference>
<feature type="compositionally biased region" description="Basic and acidic residues" evidence="7">
    <location>
        <begin position="1071"/>
        <end position="1088"/>
    </location>
</feature>
<dbReference type="GO" id="GO:0016787">
    <property type="term" value="F:hydrolase activity"/>
    <property type="evidence" value="ECO:0007669"/>
    <property type="project" value="UniProtKB-KW"/>
</dbReference>
<evidence type="ECO:0000259" key="8">
    <source>
        <dbReference type="SMART" id="SM00864"/>
    </source>
</evidence>
<dbReference type="OrthoDB" id="6234632at2759"/>
<dbReference type="AlphaFoldDB" id="A0A4V3SH59"/>
<reference evidence="10 11" key="1">
    <citation type="journal article" date="2019" name="BMC Genomics">
        <title>New insights from Opisthorchis felineus genome: update on genomics of the epidemiologically important liver flukes.</title>
        <authorList>
            <person name="Ershov N.I."/>
            <person name="Mordvinov V.A."/>
            <person name="Prokhortchouk E.B."/>
            <person name="Pakharukova M.Y."/>
            <person name="Gunbin K.V."/>
            <person name="Ustyantsev K."/>
            <person name="Genaev M.A."/>
            <person name="Blinov A.G."/>
            <person name="Mazur A."/>
            <person name="Boulygina E."/>
            <person name="Tsygankova S."/>
            <person name="Khrameeva E."/>
            <person name="Chekanov N."/>
            <person name="Fan G."/>
            <person name="Xiao A."/>
            <person name="Zhang H."/>
            <person name="Xu X."/>
            <person name="Yang H."/>
            <person name="Solovyev V."/>
            <person name="Lee S.M."/>
            <person name="Liu X."/>
            <person name="Afonnikov D.A."/>
            <person name="Skryabin K.G."/>
        </authorList>
    </citation>
    <scope>NUCLEOTIDE SEQUENCE [LARGE SCALE GENOMIC DNA]</scope>
    <source>
        <strain evidence="10">AK-0245</strain>
        <tissue evidence="10">Whole organism</tissue>
    </source>
</reference>
<feature type="region of interest" description="Disordered" evidence="7">
    <location>
        <begin position="545"/>
        <end position="564"/>
    </location>
</feature>
<feature type="compositionally biased region" description="Polar residues" evidence="7">
    <location>
        <begin position="1057"/>
        <end position="1070"/>
    </location>
</feature>
<dbReference type="PANTHER" id="PTHR11588">
    <property type="entry name" value="TUBULIN"/>
    <property type="match status" value="1"/>
</dbReference>
<gene>
    <name evidence="10" type="ORF">CRM22_000664</name>
</gene>
<dbReference type="PRINTS" id="PR01162">
    <property type="entry name" value="ALPHATUBULIN"/>
</dbReference>
<keyword evidence="2" id="KW-0493">Microtubule</keyword>
<evidence type="ECO:0000256" key="1">
    <source>
        <dbReference type="ARBA" id="ARBA00009636"/>
    </source>
</evidence>
<protein>
    <recommendedName>
        <fullName evidence="12">Tubulin/FtsZ GTPase domain-containing protein</fullName>
    </recommendedName>
</protein>
<feature type="compositionally biased region" description="Polar residues" evidence="7">
    <location>
        <begin position="589"/>
        <end position="601"/>
    </location>
</feature>
<keyword evidence="11" id="KW-1185">Reference proteome</keyword>
<comment type="similarity">
    <text evidence="1">Belongs to the tubulin family.</text>
</comment>
<evidence type="ECO:0000259" key="9">
    <source>
        <dbReference type="SMART" id="SM00865"/>
    </source>
</evidence>
<dbReference type="Gene3D" id="3.40.50.1440">
    <property type="entry name" value="Tubulin/FtsZ, GTPase domain"/>
    <property type="match status" value="1"/>
</dbReference>
<dbReference type="InterPro" id="IPR018316">
    <property type="entry name" value="Tubulin/FtsZ_2-layer-sand-dom"/>
</dbReference>
<feature type="compositionally biased region" description="Polar residues" evidence="7">
    <location>
        <begin position="1007"/>
        <end position="1040"/>
    </location>
</feature>
<dbReference type="Gene3D" id="3.30.1330.20">
    <property type="entry name" value="Tubulin/FtsZ, C-terminal domain"/>
    <property type="match status" value="1"/>
</dbReference>
<proteinExistence type="inferred from homology"/>
<dbReference type="PRINTS" id="PR01161">
    <property type="entry name" value="TUBULIN"/>
</dbReference>
<dbReference type="GO" id="GO:0007017">
    <property type="term" value="P:microtubule-based process"/>
    <property type="evidence" value="ECO:0007669"/>
    <property type="project" value="InterPro"/>
</dbReference>
<evidence type="ECO:0008006" key="12">
    <source>
        <dbReference type="Google" id="ProtNLM"/>
    </source>
</evidence>
<sequence length="1117" mass="124547">MGGEIVTIHLGQAGVQISHALWELVCVEHGIHADGRKSEDAVNQENFEIGREYVFREVLKDKFVPRALLVDLEPSVVDEIRSGAYRDLWHPLQLITGKEDAASNFARGYYSQTRFEMNEVTDRLRILTEQCDNMACFKLLYSANGGTGSGLTSALCERLSDEYGKKHKFATTVYPSPGYSELMVEPYNALLHSSTNLTFCDCVIITDNEAMLNVVEDSLRMRHAGFTVPNRVIANAIATQFLSHRYKFIGQQHSHVDELLINLIPYPRIHFPMVAFAPFLGADCHPFEKYSAAELVRSVFYDTNQLLSVSAVKRAYISCALLFRGSITPIEAINAVSAIKGDRMSRARFVDWCPTGFKIGVNFAPPIQPNTMQTISLRNNSLSMIAGNLAIRDVWTGVGRRFDQLYEKRAYVHWYVAEGMEEGEFTLAREVIQQLVEDYEAIAKDAEGAVYDRSMNHSHNQSAESMIRIAPGGKRALQHTNDVNLNQVTTLDDPNSLRTLENNEENISLDTNQHHLDSFNGDGFRVSRLRGNFDEDGQRFDWAQRTRHQKRFDPMSRVHPSWKRRLRFPEVPQPRHPQPQPPISNQQQYNRKQATQQTSPVENFGPEKNQQSSNALSEPPFPLFGTNCSAAVFQPIRGHTVEAPLCSKRPGSQVRAQPSRSAGVGCQQMNGISCLRRSSKTRADINYGLTQYLREGSGIPRFSGHAYAKDMLRKVNLYPSGDDQVSQISSILSDRRTPTSVSLSSSGQPFLHRVRSDHGLRSKHDMESENSDNSTVCVTQSMNQLSAVAVESEAVSSPSDQGNSAATVGCINRVAHGGSLESIPEVRNSSDHSYLPWLASPGDQMPQISQGSDSPPQITPLKSSIGFLSQTTDPLSTTQLSRTEAQSNDSYSPGHRHRKPHKRDHHRMHHCLATGNSHHRSCSREFRADHNSSVYSGRTEFHQFSKKIYEYSRPASQSTSGNLTAINKGSVEEQRSDSVCPSTTRVVSVQDTPKISLEQGARGHAASPNSRYQMQFNSLNNWPKSNTDSGTSLGGKQTSVEMKPRDSLKSSTRDQKANVTKNNSSASTRSCTHESEHHEAVQLHVPLEKIEPDEEAIQTKFRSTAVITVRKSTNVGS</sequence>
<dbReference type="CDD" id="cd02186">
    <property type="entry name" value="alpha_tubulin"/>
    <property type="match status" value="1"/>
</dbReference>
<feature type="region of interest" description="Disordered" evidence="7">
    <location>
        <begin position="834"/>
        <end position="905"/>
    </location>
</feature>
<accession>A0A4V3SH59</accession>
<evidence type="ECO:0000256" key="6">
    <source>
        <dbReference type="ARBA" id="ARBA00049117"/>
    </source>
</evidence>
<feature type="region of interest" description="Disordered" evidence="7">
    <location>
        <begin position="969"/>
        <end position="1088"/>
    </location>
</feature>
<comment type="caution">
    <text evidence="10">The sequence shown here is derived from an EMBL/GenBank/DDBJ whole genome shotgun (WGS) entry which is preliminary data.</text>
</comment>
<evidence type="ECO:0000256" key="7">
    <source>
        <dbReference type="SAM" id="MobiDB-lite"/>
    </source>
</evidence>
<dbReference type="SMART" id="SM00865">
    <property type="entry name" value="Tubulin_C"/>
    <property type="match status" value="1"/>
</dbReference>
<evidence type="ECO:0000256" key="5">
    <source>
        <dbReference type="ARBA" id="ARBA00023134"/>
    </source>
</evidence>
<dbReference type="Pfam" id="PF03953">
    <property type="entry name" value="Tubulin_C"/>
    <property type="match status" value="1"/>
</dbReference>
<dbReference type="InterPro" id="IPR037103">
    <property type="entry name" value="Tubulin/FtsZ-like_C"/>
</dbReference>
<keyword evidence="3" id="KW-0547">Nucleotide-binding</keyword>
<feature type="compositionally biased region" description="Polar residues" evidence="7">
    <location>
        <begin position="846"/>
        <end position="891"/>
    </location>
</feature>
<feature type="domain" description="Tubulin/FtsZ 2-layer sandwich" evidence="9">
    <location>
        <begin position="255"/>
        <end position="407"/>
    </location>
</feature>
<feature type="compositionally biased region" description="Polar residues" evidence="7">
    <location>
        <begin position="977"/>
        <end position="993"/>
    </location>
</feature>
<dbReference type="InterPro" id="IPR000217">
    <property type="entry name" value="Tubulin"/>
</dbReference>
<keyword evidence="5" id="KW-0342">GTP-binding</keyword>
<comment type="catalytic activity">
    <reaction evidence="6">
        <text>GTP + H2O = GDP + phosphate + H(+)</text>
        <dbReference type="Rhea" id="RHEA:19669"/>
        <dbReference type="ChEBI" id="CHEBI:15377"/>
        <dbReference type="ChEBI" id="CHEBI:15378"/>
        <dbReference type="ChEBI" id="CHEBI:37565"/>
        <dbReference type="ChEBI" id="CHEBI:43474"/>
        <dbReference type="ChEBI" id="CHEBI:58189"/>
    </reaction>
    <physiologicalReaction direction="left-to-right" evidence="6">
        <dbReference type="Rhea" id="RHEA:19670"/>
    </physiologicalReaction>
</comment>
<dbReference type="GO" id="GO:0005525">
    <property type="term" value="F:GTP binding"/>
    <property type="evidence" value="ECO:0007669"/>
    <property type="project" value="UniProtKB-KW"/>
</dbReference>
<dbReference type="Pfam" id="PF00091">
    <property type="entry name" value="Tubulin"/>
    <property type="match status" value="1"/>
</dbReference>